<dbReference type="PATRIC" id="fig|1392.242.peg.2060"/>
<feature type="domain" description="Phosphatidic acid phosphatase type 2/haloperoxidase" evidence="2">
    <location>
        <begin position="53"/>
        <end position="162"/>
    </location>
</feature>
<accession>A0A0J1KHT7</accession>
<dbReference type="CDD" id="cd03393">
    <property type="entry name" value="PAP2_like_3"/>
    <property type="match status" value="1"/>
</dbReference>
<gene>
    <name evidence="3" type="ORF">ABW01_20940</name>
</gene>
<dbReference type="Proteomes" id="UP000035904">
    <property type="component" value="Unassembled WGS sequence"/>
</dbReference>
<dbReference type="RefSeq" id="WP_000247171.1">
    <property type="nucleotide sequence ID" value="NZ_LDPG01000018.1"/>
</dbReference>
<feature type="transmembrane region" description="Helical" evidence="1">
    <location>
        <begin position="173"/>
        <end position="191"/>
    </location>
</feature>
<evidence type="ECO:0000256" key="1">
    <source>
        <dbReference type="SAM" id="Phobius"/>
    </source>
</evidence>
<keyword evidence="1" id="KW-0472">Membrane</keyword>
<keyword evidence="1" id="KW-0812">Transmembrane</keyword>
<dbReference type="EMBL" id="LDPG01000018">
    <property type="protein sequence ID" value="KLV16080.1"/>
    <property type="molecule type" value="Genomic_DNA"/>
</dbReference>
<dbReference type="AlphaFoldDB" id="A0A0J1KHT7"/>
<sequence length="284" mass="32739">MVNIDMLFLEWMTSLEGSVLTAFLKLVSIIANETLYLIVISISYWCISKRKAFHMIVMLCFSGYIGIMVKEFMKIPRPYTYDGIEALYEKSAAGYSFPSTHVQLSTTFWGSFMILCKKRIVWIIGIIFIILVAISRLYLRVHWLSDIIGAVLFSVIVVYLYKKVTMELSDRKFILLQRIILAVSLIMYVMTSQVDNLKLLGVLTGSTIGIMLENHFINMNESNDFKMQVVKTVLGLSIMLIMQFILKKVIPDMYYLRYAVTGITITFLCPFIFHMLRLKNVSSK</sequence>
<name>A0A0J1KHT7_BACAN</name>
<evidence type="ECO:0000313" key="4">
    <source>
        <dbReference type="Proteomes" id="UP000035904"/>
    </source>
</evidence>
<dbReference type="Gene3D" id="1.20.144.10">
    <property type="entry name" value="Phosphatidic acid phosphatase type 2/haloperoxidase"/>
    <property type="match status" value="1"/>
</dbReference>
<dbReference type="InterPro" id="IPR000326">
    <property type="entry name" value="PAP2/HPO"/>
</dbReference>
<feature type="transmembrane region" description="Helical" evidence="1">
    <location>
        <begin position="258"/>
        <end position="276"/>
    </location>
</feature>
<dbReference type="InterPro" id="IPR036938">
    <property type="entry name" value="PAP2/HPO_sf"/>
</dbReference>
<proteinExistence type="predicted"/>
<comment type="caution">
    <text evidence="3">The sequence shown here is derived from an EMBL/GenBank/DDBJ whole genome shotgun (WGS) entry which is preliminary data.</text>
</comment>
<dbReference type="Pfam" id="PF01569">
    <property type="entry name" value="PAP2"/>
    <property type="match status" value="1"/>
</dbReference>
<feature type="transmembrane region" description="Helical" evidence="1">
    <location>
        <begin position="51"/>
        <end position="69"/>
    </location>
</feature>
<keyword evidence="1" id="KW-1133">Transmembrane helix</keyword>
<feature type="transmembrane region" description="Helical" evidence="1">
    <location>
        <begin position="143"/>
        <end position="161"/>
    </location>
</feature>
<feature type="transmembrane region" description="Helical" evidence="1">
    <location>
        <begin position="197"/>
        <end position="217"/>
    </location>
</feature>
<feature type="transmembrane region" description="Helical" evidence="1">
    <location>
        <begin position="20"/>
        <end position="45"/>
    </location>
</feature>
<protein>
    <submittedName>
        <fullName evidence="3">Phosphatidic acid phosphatase</fullName>
    </submittedName>
</protein>
<dbReference type="SUPFAM" id="SSF48317">
    <property type="entry name" value="Acid phosphatase/Vanadium-dependent haloperoxidase"/>
    <property type="match status" value="1"/>
</dbReference>
<dbReference type="SMART" id="SM00014">
    <property type="entry name" value="acidPPc"/>
    <property type="match status" value="1"/>
</dbReference>
<feature type="transmembrane region" description="Helical" evidence="1">
    <location>
        <begin position="229"/>
        <end position="246"/>
    </location>
</feature>
<evidence type="ECO:0000313" key="3">
    <source>
        <dbReference type="EMBL" id="KLV16080.1"/>
    </source>
</evidence>
<feature type="transmembrane region" description="Helical" evidence="1">
    <location>
        <begin position="120"/>
        <end position="137"/>
    </location>
</feature>
<dbReference type="PANTHER" id="PTHR14969">
    <property type="entry name" value="SPHINGOSINE-1-PHOSPHATE PHOSPHOHYDROLASE"/>
    <property type="match status" value="1"/>
</dbReference>
<organism evidence="3 4">
    <name type="scientific">Bacillus anthracis</name>
    <name type="common">anthrax bacterium</name>
    <dbReference type="NCBI Taxonomy" id="1392"/>
    <lineage>
        <taxon>Bacteria</taxon>
        <taxon>Bacillati</taxon>
        <taxon>Bacillota</taxon>
        <taxon>Bacilli</taxon>
        <taxon>Bacillales</taxon>
        <taxon>Bacillaceae</taxon>
        <taxon>Bacillus</taxon>
        <taxon>Bacillus cereus group</taxon>
    </lineage>
</organism>
<evidence type="ECO:0000259" key="2">
    <source>
        <dbReference type="SMART" id="SM00014"/>
    </source>
</evidence>
<reference evidence="3 4" key="1">
    <citation type="submission" date="2015-05" db="EMBL/GenBank/DDBJ databases">
        <title>Whole genome sequence and identification of bacterial endophytes from Costus igneus.</title>
        <authorList>
            <person name="Lee Y.P."/>
            <person name="Gan H.M."/>
            <person name="Eng W."/>
            <person name="Wheatley M.S."/>
            <person name="Caraballo A."/>
            <person name="Polter S."/>
            <person name="Savka M.A."/>
            <person name="Hudson A.O."/>
        </authorList>
    </citation>
    <scope>NUCLEOTIDE SEQUENCE [LARGE SCALE GENOMIC DNA]</scope>
    <source>
        <strain evidence="3 4">RIT375</strain>
    </source>
</reference>
<dbReference type="PANTHER" id="PTHR14969:SF13">
    <property type="entry name" value="AT30094P"/>
    <property type="match status" value="1"/>
</dbReference>